<keyword evidence="3" id="KW-1185">Reference proteome</keyword>
<dbReference type="EMBL" id="KU594605">
    <property type="protein sequence ID" value="AMO42843.1"/>
    <property type="molecule type" value="Genomic_DNA"/>
</dbReference>
<dbReference type="Proteomes" id="UP000201797">
    <property type="component" value="Segment"/>
</dbReference>
<dbReference type="InterPro" id="IPR046821">
    <property type="entry name" value="PDDEXK_11"/>
</dbReference>
<protein>
    <recommendedName>
        <fullName evidence="1">PD-(D/E)XK nuclease domain-containing protein</fullName>
    </recommendedName>
</protein>
<dbReference type="KEGG" id="vg:29124065"/>
<reference evidence="2 3" key="1">
    <citation type="submission" date="2016-01" db="EMBL/GenBank/DDBJ databases">
        <title>The genomic content and context of auxiliary metabolic genes in marine cyanophages.</title>
        <authorList>
            <person name="Marston M.F."/>
            <person name="Martiny J.B.H."/>
            <person name="Crummett L.T."/>
        </authorList>
    </citation>
    <scope>NUCLEOTIDE SEQUENCE [LARGE SCALE GENOMIC DNA]</scope>
    <source>
        <strain evidence="2">RW_29_0704</strain>
    </source>
</reference>
<sequence>MATHASRNTDQTGKHFEYFCEHLLSLCGHNVDEQVNVGLRPTGGAHNTDLIVDEEIIISLKYQDVAGTAEEKIPYEQMCLQHACETYGYKKAYILLAGPGWKHDDSYREGVFSQWMNTPDVVVINFDEFLDTFDLWNCFLSEVM</sequence>
<dbReference type="RefSeq" id="YP_009302142.1">
    <property type="nucleotide sequence ID" value="NC_031242.1"/>
</dbReference>
<dbReference type="GeneID" id="29124065"/>
<proteinExistence type="predicted"/>
<dbReference type="Pfam" id="PF20472">
    <property type="entry name" value="PDDEXK_11"/>
    <property type="match status" value="1"/>
</dbReference>
<feature type="domain" description="PD-(D/E)XK nuclease" evidence="1">
    <location>
        <begin position="29"/>
        <end position="103"/>
    </location>
</feature>
<evidence type="ECO:0000259" key="1">
    <source>
        <dbReference type="Pfam" id="PF20472"/>
    </source>
</evidence>
<accession>A0A127KL86</accession>
<name>A0A127KL86_9CAUD</name>
<organism evidence="2 3">
    <name type="scientific">Cyanophage S-RIM50</name>
    <dbReference type="NCBI Taxonomy" id="687803"/>
    <lineage>
        <taxon>Viruses</taxon>
        <taxon>Duplodnaviria</taxon>
        <taxon>Heunggongvirae</taxon>
        <taxon>Uroviricota</taxon>
        <taxon>Caudoviricetes</taxon>
        <taxon>Pantevenvirales</taxon>
        <taxon>Kyanoviridae</taxon>
        <taxon>Neptunevirus</taxon>
        <taxon>Neptunevirus srim50</taxon>
    </lineage>
</organism>
<gene>
    <name evidence="2" type="ORF">R290704_061</name>
</gene>
<dbReference type="OrthoDB" id="13490at10239"/>
<evidence type="ECO:0000313" key="3">
    <source>
        <dbReference type="Proteomes" id="UP000201797"/>
    </source>
</evidence>
<evidence type="ECO:0000313" key="2">
    <source>
        <dbReference type="EMBL" id="AMO42843.1"/>
    </source>
</evidence>